<protein>
    <recommendedName>
        <fullName evidence="4">Myb-like domain-containing protein</fullName>
    </recommendedName>
</protein>
<reference evidence="2" key="1">
    <citation type="journal article" date="2017" name="Mycologia">
        <title>Fusarium algeriense, sp. nov., a novel toxigenic crown rot pathogen of durum wheat from Algeria is nested in the Fusarium burgessii species complex.</title>
        <authorList>
            <person name="Laraba I."/>
            <person name="Keddad A."/>
            <person name="Boureghda H."/>
            <person name="Abdallah N."/>
            <person name="Vaughan M.M."/>
            <person name="Proctor R.H."/>
            <person name="Busman M."/>
            <person name="O'Donnell K."/>
        </authorList>
    </citation>
    <scope>NUCLEOTIDE SEQUENCE</scope>
    <source>
        <strain evidence="2">NRRL 25174</strain>
    </source>
</reference>
<dbReference type="OrthoDB" id="4848529at2759"/>
<evidence type="ECO:0000256" key="1">
    <source>
        <dbReference type="SAM" id="MobiDB-lite"/>
    </source>
</evidence>
<reference evidence="2" key="2">
    <citation type="submission" date="2020-02" db="EMBL/GenBank/DDBJ databases">
        <title>Identification and distribution of gene clusters putatively required for synthesis of sphingolipid metabolism inhibitors in phylogenetically diverse species of the filamentous fungus Fusarium.</title>
        <authorList>
            <person name="Kim H.-S."/>
            <person name="Busman M."/>
            <person name="Brown D.W."/>
            <person name="Divon H."/>
            <person name="Uhlig S."/>
            <person name="Proctor R.H."/>
        </authorList>
    </citation>
    <scope>NUCLEOTIDE SEQUENCE</scope>
    <source>
        <strain evidence="2">NRRL 25174</strain>
    </source>
</reference>
<evidence type="ECO:0000313" key="3">
    <source>
        <dbReference type="Proteomes" id="UP000730481"/>
    </source>
</evidence>
<dbReference type="EMBL" id="PVQB02000027">
    <property type="protein sequence ID" value="KAF4345344.1"/>
    <property type="molecule type" value="Genomic_DNA"/>
</dbReference>
<proteinExistence type="predicted"/>
<comment type="caution">
    <text evidence="2">The sequence shown here is derived from an EMBL/GenBank/DDBJ whole genome shotgun (WGS) entry which is preliminary data.</text>
</comment>
<organism evidence="2 3">
    <name type="scientific">Fusarium beomiforme</name>
    <dbReference type="NCBI Taxonomy" id="44412"/>
    <lineage>
        <taxon>Eukaryota</taxon>
        <taxon>Fungi</taxon>
        <taxon>Dikarya</taxon>
        <taxon>Ascomycota</taxon>
        <taxon>Pezizomycotina</taxon>
        <taxon>Sordariomycetes</taxon>
        <taxon>Hypocreomycetidae</taxon>
        <taxon>Hypocreales</taxon>
        <taxon>Nectriaceae</taxon>
        <taxon>Fusarium</taxon>
        <taxon>Fusarium burgessii species complex</taxon>
    </lineage>
</organism>
<gene>
    <name evidence="2" type="ORF">FBEOM_645</name>
</gene>
<feature type="compositionally biased region" description="Basic residues" evidence="1">
    <location>
        <begin position="81"/>
        <end position="92"/>
    </location>
</feature>
<name>A0A9P5E5K8_9HYPO</name>
<sequence length="151" mass="16762">MSDAAPKPNSWTDEAKNELLLRIIAQLKPEGKSINWSEINMEGRTVKSLQNQWTFFNKKIEAFKQQAADGNGPATPVKKATPGRKRGPKPKKLASDDEEGFESPSVTPRKRRAPKTETPEGEAKAVKRELTDAIIKDEAKDLEGEDIHGKV</sequence>
<accession>A0A9P5E5K8</accession>
<dbReference type="Proteomes" id="UP000730481">
    <property type="component" value="Unassembled WGS sequence"/>
</dbReference>
<evidence type="ECO:0008006" key="4">
    <source>
        <dbReference type="Google" id="ProtNLM"/>
    </source>
</evidence>
<evidence type="ECO:0000313" key="2">
    <source>
        <dbReference type="EMBL" id="KAF4345344.1"/>
    </source>
</evidence>
<feature type="region of interest" description="Disordered" evidence="1">
    <location>
        <begin position="64"/>
        <end position="130"/>
    </location>
</feature>
<keyword evidence="3" id="KW-1185">Reference proteome</keyword>
<feature type="compositionally biased region" description="Basic and acidic residues" evidence="1">
    <location>
        <begin position="114"/>
        <end position="130"/>
    </location>
</feature>
<dbReference type="AlphaFoldDB" id="A0A9P5E5K8"/>